<dbReference type="InterPro" id="IPR012227">
    <property type="entry name" value="TNF_rcpt-assoc_TRAF_met"/>
</dbReference>
<dbReference type="Pfam" id="PF13923">
    <property type="entry name" value="zf-C3HC4_2"/>
    <property type="match status" value="1"/>
</dbReference>
<evidence type="ECO:0000256" key="8">
    <source>
        <dbReference type="SAM" id="Coils"/>
    </source>
</evidence>
<reference evidence="12 13" key="1">
    <citation type="submission" date="2022-05" db="EMBL/GenBank/DDBJ databases">
        <authorList>
            <consortium name="Genoscope - CEA"/>
            <person name="William W."/>
        </authorList>
    </citation>
    <scope>NUCLEOTIDE SEQUENCE [LARGE SCALE GENOMIC DNA]</scope>
</reference>
<organism evidence="12 13">
    <name type="scientific">Porites lobata</name>
    <dbReference type="NCBI Taxonomy" id="104759"/>
    <lineage>
        <taxon>Eukaryota</taxon>
        <taxon>Metazoa</taxon>
        <taxon>Cnidaria</taxon>
        <taxon>Anthozoa</taxon>
        <taxon>Hexacorallia</taxon>
        <taxon>Scleractinia</taxon>
        <taxon>Fungiina</taxon>
        <taxon>Poritidae</taxon>
        <taxon>Porites</taxon>
    </lineage>
</organism>
<evidence type="ECO:0008006" key="14">
    <source>
        <dbReference type="Google" id="ProtNLM"/>
    </source>
</evidence>
<evidence type="ECO:0000256" key="6">
    <source>
        <dbReference type="ARBA" id="ARBA00022833"/>
    </source>
</evidence>
<dbReference type="InterPro" id="IPR002083">
    <property type="entry name" value="MATH/TRAF_dom"/>
</dbReference>
<keyword evidence="6 7" id="KW-0862">Zinc</keyword>
<dbReference type="InterPro" id="IPR008974">
    <property type="entry name" value="TRAF-like"/>
</dbReference>
<evidence type="ECO:0000313" key="13">
    <source>
        <dbReference type="Proteomes" id="UP001159405"/>
    </source>
</evidence>
<keyword evidence="8" id="KW-0175">Coiled coil</keyword>
<dbReference type="Pfam" id="PF02176">
    <property type="entry name" value="zf-TRAF"/>
    <property type="match status" value="1"/>
</dbReference>
<accession>A0ABN8PSU4</accession>
<dbReference type="PANTHER" id="PTHR10131">
    <property type="entry name" value="TNF RECEPTOR ASSOCIATED FACTOR"/>
    <property type="match status" value="1"/>
</dbReference>
<evidence type="ECO:0000256" key="7">
    <source>
        <dbReference type="PROSITE-ProRule" id="PRU00207"/>
    </source>
</evidence>
<feature type="domain" description="TRAF-type" evidence="11">
    <location>
        <begin position="168"/>
        <end position="225"/>
    </location>
</feature>
<dbReference type="SMART" id="SM00184">
    <property type="entry name" value="RING"/>
    <property type="match status" value="1"/>
</dbReference>
<dbReference type="Gene3D" id="2.60.210.10">
    <property type="entry name" value="Apoptosis, Tumor Necrosis Factor Receptor Associated Protein 2, Chain A"/>
    <property type="match status" value="1"/>
</dbReference>
<feature type="domain" description="RING-type" evidence="9">
    <location>
        <begin position="27"/>
        <end position="71"/>
    </location>
</feature>
<sequence>MAGAARQRLPSGHEDEFVNEVEYDFQCLICHLPLKEPVLTRCGHRFCKGCLEEHFRRSAAEGFPHICPADRENLDRDRDVFPDKATERKILSLAIKCPSEGCDWTGELRGKKTHVDSCQFKVVSCSNQNCPVALKRKYLENHVAFTCQWRIIECRYCKEPHPECHMKAHTGKCARFPVNCPNGCNNSIPREMIPNHIEKDCPLTLISCPYVQIGCKEKVERKNVQAHVNLAMGEHLDFACTKLNSTLVKLDETQKDTRRLEEKVEALQKQLEKKGYKERASNTTRFVWKINKFSDILKRAKAGLKGKIESDPFYTDSYGYKLKVLLNPNGCWPNGWDTHMSVSIIVMKGEYDAILPWPFRNKVTITLIDQEEDPIKRQDVVYCVVPMKERNFARPQKEENTGYGYPEFVSHEELRSRRYLVEDSLFLQVDVGSSL</sequence>
<name>A0ABN8PSU4_9CNID</name>
<dbReference type="InterPro" id="IPR001293">
    <property type="entry name" value="Znf_TRAF"/>
</dbReference>
<feature type="domain" description="TRAF-type" evidence="11">
    <location>
        <begin position="113"/>
        <end position="159"/>
    </location>
</feature>
<evidence type="ECO:0000256" key="5">
    <source>
        <dbReference type="ARBA" id="ARBA00022771"/>
    </source>
</evidence>
<evidence type="ECO:0000256" key="1">
    <source>
        <dbReference type="ARBA" id="ARBA00004496"/>
    </source>
</evidence>
<evidence type="ECO:0000256" key="2">
    <source>
        <dbReference type="ARBA" id="ARBA00022490"/>
    </source>
</evidence>
<dbReference type="SMART" id="SM00061">
    <property type="entry name" value="MATH"/>
    <property type="match status" value="1"/>
</dbReference>
<dbReference type="PANTHER" id="PTHR10131:SF94">
    <property type="entry name" value="TNF RECEPTOR-ASSOCIATED FACTOR 4"/>
    <property type="match status" value="1"/>
</dbReference>
<dbReference type="PROSITE" id="PS50089">
    <property type="entry name" value="ZF_RING_2"/>
    <property type="match status" value="1"/>
</dbReference>
<dbReference type="SUPFAM" id="SSF49599">
    <property type="entry name" value="TRAF domain-like"/>
    <property type="match status" value="3"/>
</dbReference>
<protein>
    <recommendedName>
        <fullName evidence="14">TNF receptor-associated factor 4</fullName>
    </recommendedName>
</protein>
<evidence type="ECO:0000256" key="4">
    <source>
        <dbReference type="ARBA" id="ARBA00022737"/>
    </source>
</evidence>
<evidence type="ECO:0000259" key="11">
    <source>
        <dbReference type="PROSITE" id="PS50145"/>
    </source>
</evidence>
<evidence type="ECO:0000256" key="3">
    <source>
        <dbReference type="ARBA" id="ARBA00022723"/>
    </source>
</evidence>
<dbReference type="InterPro" id="IPR013083">
    <property type="entry name" value="Znf_RING/FYVE/PHD"/>
</dbReference>
<dbReference type="Gene3D" id="3.30.40.10">
    <property type="entry name" value="Zinc/RING finger domain, C3HC4 (zinc finger)"/>
    <property type="match status" value="3"/>
</dbReference>
<comment type="caution">
    <text evidence="12">The sequence shown here is derived from an EMBL/GenBank/DDBJ whole genome shotgun (WGS) entry which is preliminary data.</text>
</comment>
<evidence type="ECO:0000313" key="12">
    <source>
        <dbReference type="EMBL" id="CAH3150044.1"/>
    </source>
</evidence>
<dbReference type="InterPro" id="IPR017907">
    <property type="entry name" value="Znf_RING_CS"/>
</dbReference>
<evidence type="ECO:0000259" key="10">
    <source>
        <dbReference type="PROSITE" id="PS50144"/>
    </source>
</evidence>
<dbReference type="PROSITE" id="PS00518">
    <property type="entry name" value="ZF_RING_1"/>
    <property type="match status" value="1"/>
</dbReference>
<dbReference type="EMBL" id="CALNXK010000088">
    <property type="protein sequence ID" value="CAH3150044.1"/>
    <property type="molecule type" value="Genomic_DNA"/>
</dbReference>
<dbReference type="InterPro" id="IPR049342">
    <property type="entry name" value="TRAF1-6_MATH_dom"/>
</dbReference>
<dbReference type="SUPFAM" id="SSF57850">
    <property type="entry name" value="RING/U-box"/>
    <property type="match status" value="1"/>
</dbReference>
<keyword evidence="5 7" id="KW-0863">Zinc-finger</keyword>
<comment type="subcellular location">
    <subcellularLocation>
        <location evidence="1">Cytoplasm</location>
    </subcellularLocation>
</comment>
<dbReference type="InterPro" id="IPR001841">
    <property type="entry name" value="Znf_RING"/>
</dbReference>
<dbReference type="PROSITE" id="PS50145">
    <property type="entry name" value="ZF_TRAF"/>
    <property type="match status" value="2"/>
</dbReference>
<feature type="zinc finger region" description="TRAF-type" evidence="7">
    <location>
        <begin position="113"/>
        <end position="159"/>
    </location>
</feature>
<keyword evidence="4" id="KW-0677">Repeat</keyword>
<dbReference type="PIRSF" id="PIRSF015614">
    <property type="entry name" value="TRAF"/>
    <property type="match status" value="1"/>
</dbReference>
<feature type="coiled-coil region" evidence="8">
    <location>
        <begin position="243"/>
        <end position="277"/>
    </location>
</feature>
<evidence type="ECO:0000259" key="9">
    <source>
        <dbReference type="PROSITE" id="PS50089"/>
    </source>
</evidence>
<dbReference type="Proteomes" id="UP001159405">
    <property type="component" value="Unassembled WGS sequence"/>
</dbReference>
<feature type="zinc finger region" description="TRAF-type" evidence="7">
    <location>
        <begin position="168"/>
        <end position="225"/>
    </location>
</feature>
<keyword evidence="2" id="KW-0963">Cytoplasm</keyword>
<dbReference type="PROSITE" id="PS50144">
    <property type="entry name" value="MATH"/>
    <property type="match status" value="1"/>
</dbReference>
<feature type="domain" description="MATH" evidence="10">
    <location>
        <begin position="283"/>
        <end position="431"/>
    </location>
</feature>
<gene>
    <name evidence="12" type="ORF">PLOB_00047215</name>
</gene>
<dbReference type="CDD" id="cd00270">
    <property type="entry name" value="MATH_TRAF_C"/>
    <property type="match status" value="1"/>
</dbReference>
<keyword evidence="3 7" id="KW-0479">Metal-binding</keyword>
<proteinExistence type="predicted"/>
<keyword evidence="13" id="KW-1185">Reference proteome</keyword>
<dbReference type="Pfam" id="PF21355">
    <property type="entry name" value="TRAF-mep_MATH"/>
    <property type="match status" value="1"/>
</dbReference>